<dbReference type="InterPro" id="IPR018306">
    <property type="entry name" value="Phage_T5_Orf172_DNA-bd"/>
</dbReference>
<protein>
    <recommendedName>
        <fullName evidence="1">Bacteriophage T5 Orf172 DNA-binding domain-containing protein</fullName>
    </recommendedName>
</protein>
<dbReference type="AlphaFoldDB" id="V2XX74"/>
<dbReference type="OrthoDB" id="3038115at2759"/>
<comment type="caution">
    <text evidence="2">The sequence shown here is derived from an EMBL/GenBank/DDBJ whole genome shotgun (WGS) entry which is preliminary data.</text>
</comment>
<dbReference type="HOGENOM" id="CLU_1825769_0_0_1"/>
<sequence length="113" mass="13403">MDTAILVPLSTADRPGYIYCYHVVEDQNGIFLFKCSSREQEWYLDAIWVNRCHKVERLVHLALIELGYTHVEEYCTECDIVHIEIFGIPNTNAWRDLIKPLIEDMDHLVNWMY</sequence>
<accession>V2XX74</accession>
<feature type="domain" description="Bacteriophage T5 Orf172 DNA-binding" evidence="1">
    <location>
        <begin position="35"/>
        <end position="91"/>
    </location>
</feature>
<organism evidence="2 3">
    <name type="scientific">Moniliophthora roreri (strain MCA 2997)</name>
    <name type="common">Cocoa frosty pod rot fungus</name>
    <name type="synonym">Crinipellis roreri</name>
    <dbReference type="NCBI Taxonomy" id="1381753"/>
    <lineage>
        <taxon>Eukaryota</taxon>
        <taxon>Fungi</taxon>
        <taxon>Dikarya</taxon>
        <taxon>Basidiomycota</taxon>
        <taxon>Agaricomycotina</taxon>
        <taxon>Agaricomycetes</taxon>
        <taxon>Agaricomycetidae</taxon>
        <taxon>Agaricales</taxon>
        <taxon>Marasmiineae</taxon>
        <taxon>Marasmiaceae</taxon>
        <taxon>Moniliophthora</taxon>
    </lineage>
</organism>
<dbReference type="Pfam" id="PF10544">
    <property type="entry name" value="T5orf172"/>
    <property type="match status" value="1"/>
</dbReference>
<dbReference type="Proteomes" id="UP000017559">
    <property type="component" value="Unassembled WGS sequence"/>
</dbReference>
<proteinExistence type="predicted"/>
<evidence type="ECO:0000259" key="1">
    <source>
        <dbReference type="Pfam" id="PF10544"/>
    </source>
</evidence>
<evidence type="ECO:0000313" key="2">
    <source>
        <dbReference type="EMBL" id="ESK84014.1"/>
    </source>
</evidence>
<dbReference type="KEGG" id="mrr:Moror_11535"/>
<keyword evidence="3" id="KW-1185">Reference proteome</keyword>
<evidence type="ECO:0000313" key="3">
    <source>
        <dbReference type="Proteomes" id="UP000017559"/>
    </source>
</evidence>
<name>V2XX74_MONRO</name>
<dbReference type="InterPro" id="IPR053006">
    <property type="entry name" value="Meiosis_regulatory"/>
</dbReference>
<dbReference type="PANTHER" id="PTHR28094:SF1">
    <property type="entry name" value="MEIOTICALLY UP-REGULATED GENE 113 PROTEIN"/>
    <property type="match status" value="1"/>
</dbReference>
<dbReference type="PANTHER" id="PTHR28094">
    <property type="entry name" value="MEIOTICALLY UP-REGULATED GENE 113 PROTEIN"/>
    <property type="match status" value="1"/>
</dbReference>
<reference evidence="2 3" key="1">
    <citation type="journal article" date="2014" name="BMC Genomics">
        <title>Genome and secretome analysis of the hemibiotrophic fungal pathogen, Moniliophthora roreri, which causes frosty pod rot disease of cacao: mechanisms of the biotrophic and necrotrophic phases.</title>
        <authorList>
            <person name="Meinhardt L.W."/>
            <person name="Costa G.G.L."/>
            <person name="Thomazella D.P.T."/>
            <person name="Teixeira P.J.P.L."/>
            <person name="Carazzolle M.F."/>
            <person name="Schuster S.C."/>
            <person name="Carlson J.E."/>
            <person name="Guiltinan M.J."/>
            <person name="Mieczkowski P."/>
            <person name="Farmer A."/>
            <person name="Ramaraj T."/>
            <person name="Crozier J."/>
            <person name="Davis R.E."/>
            <person name="Shao J."/>
            <person name="Melnick R.L."/>
            <person name="Pereira G.A.G."/>
            <person name="Bailey B.A."/>
        </authorList>
    </citation>
    <scope>NUCLEOTIDE SEQUENCE [LARGE SCALE GENOMIC DNA]</scope>
    <source>
        <strain evidence="2 3">MCA 2997</strain>
    </source>
</reference>
<dbReference type="EMBL" id="AWSO01001384">
    <property type="protein sequence ID" value="ESK84014.1"/>
    <property type="molecule type" value="Genomic_DNA"/>
</dbReference>
<gene>
    <name evidence="2" type="ORF">Moror_11535</name>
</gene>